<dbReference type="Proteomes" id="UP000605992">
    <property type="component" value="Unassembled WGS sequence"/>
</dbReference>
<dbReference type="AlphaFoldDB" id="A0A8J3Y0X5"/>
<feature type="compositionally biased region" description="Basic and acidic residues" evidence="1">
    <location>
        <begin position="26"/>
        <end position="49"/>
    </location>
</feature>
<protein>
    <submittedName>
        <fullName evidence="2">Uncharacterized protein</fullName>
    </submittedName>
</protein>
<accession>A0A8J3Y0X5</accession>
<gene>
    <name evidence="2" type="ORF">Pth03_72120</name>
</gene>
<keyword evidence="3" id="KW-1185">Reference proteome</keyword>
<comment type="caution">
    <text evidence="2">The sequence shown here is derived from an EMBL/GenBank/DDBJ whole genome shotgun (WGS) entry which is preliminary data.</text>
</comment>
<feature type="compositionally biased region" description="Basic and acidic residues" evidence="1">
    <location>
        <begin position="74"/>
        <end position="85"/>
    </location>
</feature>
<evidence type="ECO:0000313" key="3">
    <source>
        <dbReference type="Proteomes" id="UP000605992"/>
    </source>
</evidence>
<dbReference type="EMBL" id="BOOR01000071">
    <property type="protein sequence ID" value="GII58823.1"/>
    <property type="molecule type" value="Genomic_DNA"/>
</dbReference>
<name>A0A8J3Y0X5_9ACTN</name>
<reference evidence="2" key="1">
    <citation type="submission" date="2021-01" db="EMBL/GenBank/DDBJ databases">
        <title>Whole genome shotgun sequence of Planotetraspora thailandica NBRC 104271.</title>
        <authorList>
            <person name="Komaki H."/>
            <person name="Tamura T."/>
        </authorList>
    </citation>
    <scope>NUCLEOTIDE SEQUENCE</scope>
    <source>
        <strain evidence="2">NBRC 104271</strain>
    </source>
</reference>
<feature type="region of interest" description="Disordered" evidence="1">
    <location>
        <begin position="1"/>
        <end position="85"/>
    </location>
</feature>
<sequence>MNTFSGGYADQLDKERTYHSPGVTMPDHKNRDQRDIPLADRRKDQRADAYPHVPPFLRRIASPPTRAPHPKPARRSENPSEALLDRRDRGYIFKCRLDDVCGKGDPYGDKSRQRRRCAGTWCDSRTVPPL</sequence>
<evidence type="ECO:0000313" key="2">
    <source>
        <dbReference type="EMBL" id="GII58823.1"/>
    </source>
</evidence>
<proteinExistence type="predicted"/>
<organism evidence="2 3">
    <name type="scientific">Planotetraspora thailandica</name>
    <dbReference type="NCBI Taxonomy" id="487172"/>
    <lineage>
        <taxon>Bacteria</taxon>
        <taxon>Bacillati</taxon>
        <taxon>Actinomycetota</taxon>
        <taxon>Actinomycetes</taxon>
        <taxon>Streptosporangiales</taxon>
        <taxon>Streptosporangiaceae</taxon>
        <taxon>Planotetraspora</taxon>
    </lineage>
</organism>
<evidence type="ECO:0000256" key="1">
    <source>
        <dbReference type="SAM" id="MobiDB-lite"/>
    </source>
</evidence>